<dbReference type="GO" id="GO:0008234">
    <property type="term" value="F:cysteine-type peptidase activity"/>
    <property type="evidence" value="ECO:0007669"/>
    <property type="project" value="InterPro"/>
</dbReference>
<feature type="region of interest" description="Disordered" evidence="3">
    <location>
        <begin position="60"/>
        <end position="95"/>
    </location>
</feature>
<feature type="domain" description="Peptidase C1A papain C-terminal" evidence="4">
    <location>
        <begin position="145"/>
        <end position="230"/>
    </location>
</feature>
<dbReference type="InterPro" id="IPR038765">
    <property type="entry name" value="Papain-like_cys_pep_sf"/>
</dbReference>
<accession>X6M3Y1</accession>
<gene>
    <name evidence="5" type="ORF">RFI_29656</name>
</gene>
<dbReference type="PANTHER" id="PTHR12411">
    <property type="entry name" value="CYSTEINE PROTEASE FAMILY C1-RELATED"/>
    <property type="match status" value="1"/>
</dbReference>
<evidence type="ECO:0000256" key="2">
    <source>
        <dbReference type="ARBA" id="ARBA00023145"/>
    </source>
</evidence>
<protein>
    <recommendedName>
        <fullName evidence="4">Peptidase C1A papain C-terminal domain-containing protein</fullName>
    </recommendedName>
</protein>
<evidence type="ECO:0000259" key="4">
    <source>
        <dbReference type="Pfam" id="PF00112"/>
    </source>
</evidence>
<dbReference type="InterPro" id="IPR013128">
    <property type="entry name" value="Peptidase_C1A"/>
</dbReference>
<comment type="similarity">
    <text evidence="1">Belongs to the peptidase C1 family.</text>
</comment>
<keyword evidence="2" id="KW-0865">Zymogen</keyword>
<dbReference type="Pfam" id="PF00112">
    <property type="entry name" value="Peptidase_C1"/>
    <property type="match status" value="2"/>
</dbReference>
<evidence type="ECO:0000313" key="6">
    <source>
        <dbReference type="Proteomes" id="UP000023152"/>
    </source>
</evidence>
<dbReference type="EMBL" id="ASPP01025810">
    <property type="protein sequence ID" value="ETO07735.1"/>
    <property type="molecule type" value="Genomic_DNA"/>
</dbReference>
<feature type="compositionally biased region" description="Basic and acidic residues" evidence="3">
    <location>
        <begin position="60"/>
        <end position="75"/>
    </location>
</feature>
<dbReference type="GO" id="GO:0006508">
    <property type="term" value="P:proteolysis"/>
    <property type="evidence" value="ECO:0007669"/>
    <property type="project" value="InterPro"/>
</dbReference>
<sequence length="257" mass="28714">MGGGEKKKGRNSWGTFWGNNGYFRIVKGTNNLGIEELCNWATPAEAPVLVNASNYTSHFQHEKQKEVKQPEKKNAQAEQQKVRSSPTLMSTCRPPSNDWTLVGGEHVKSPRPQDYIKESDLPTDFFWGNIDGTNLLTLPRNQHIPQCLAFGTTSSLSDRFNVLRYQKGENLWPGINLSPQVLINQNAGGTCNGGTPILVYKYAHDTGIPHETCQLYQAINDPHGENTDLNICETCNSIFVLCTKDLSSYNVFLYIFG</sequence>
<evidence type="ECO:0000256" key="3">
    <source>
        <dbReference type="SAM" id="MobiDB-lite"/>
    </source>
</evidence>
<comment type="caution">
    <text evidence="5">The sequence shown here is derived from an EMBL/GenBank/DDBJ whole genome shotgun (WGS) entry which is preliminary data.</text>
</comment>
<dbReference type="Gene3D" id="3.90.70.10">
    <property type="entry name" value="Cysteine proteinases"/>
    <property type="match status" value="1"/>
</dbReference>
<dbReference type="Proteomes" id="UP000023152">
    <property type="component" value="Unassembled WGS sequence"/>
</dbReference>
<feature type="domain" description="Peptidase C1A papain C-terminal" evidence="4">
    <location>
        <begin position="10"/>
        <end position="36"/>
    </location>
</feature>
<dbReference type="InterPro" id="IPR000668">
    <property type="entry name" value="Peptidase_C1A_C"/>
</dbReference>
<dbReference type="OrthoDB" id="190265at2759"/>
<evidence type="ECO:0000256" key="1">
    <source>
        <dbReference type="ARBA" id="ARBA00008455"/>
    </source>
</evidence>
<feature type="compositionally biased region" description="Polar residues" evidence="3">
    <location>
        <begin position="76"/>
        <end position="95"/>
    </location>
</feature>
<keyword evidence="6" id="KW-1185">Reference proteome</keyword>
<reference evidence="5 6" key="1">
    <citation type="journal article" date="2013" name="Curr. Biol.">
        <title>The Genome of the Foraminiferan Reticulomyxa filosa.</title>
        <authorList>
            <person name="Glockner G."/>
            <person name="Hulsmann N."/>
            <person name="Schleicher M."/>
            <person name="Noegel A.A."/>
            <person name="Eichinger L."/>
            <person name="Gallinger C."/>
            <person name="Pawlowski J."/>
            <person name="Sierra R."/>
            <person name="Euteneuer U."/>
            <person name="Pillet L."/>
            <person name="Moustafa A."/>
            <person name="Platzer M."/>
            <person name="Groth M."/>
            <person name="Szafranski K."/>
            <person name="Schliwa M."/>
        </authorList>
    </citation>
    <scope>NUCLEOTIDE SEQUENCE [LARGE SCALE GENOMIC DNA]</scope>
</reference>
<dbReference type="Gene3D" id="2.40.50.170">
    <property type="entry name" value="Cysteine proteinases. Chain C"/>
    <property type="match status" value="1"/>
</dbReference>
<dbReference type="SUPFAM" id="SSF54001">
    <property type="entry name" value="Cysteine proteinases"/>
    <property type="match status" value="2"/>
</dbReference>
<name>X6M3Y1_RETFI</name>
<evidence type="ECO:0000313" key="5">
    <source>
        <dbReference type="EMBL" id="ETO07735.1"/>
    </source>
</evidence>
<proteinExistence type="inferred from homology"/>
<dbReference type="AlphaFoldDB" id="X6M3Y1"/>
<organism evidence="5 6">
    <name type="scientific">Reticulomyxa filosa</name>
    <dbReference type="NCBI Taxonomy" id="46433"/>
    <lineage>
        <taxon>Eukaryota</taxon>
        <taxon>Sar</taxon>
        <taxon>Rhizaria</taxon>
        <taxon>Retaria</taxon>
        <taxon>Foraminifera</taxon>
        <taxon>Monothalamids</taxon>
        <taxon>Reticulomyxidae</taxon>
        <taxon>Reticulomyxa</taxon>
    </lineage>
</organism>